<sequence>MSNTTSPFYHLHLHTEYSLLDGAIRLDSLFKKCHEYGMDAVSMTDHGTMFGVAEFYEKAKKQSIKPVIGCEVYVAPRTLNDRTQMDHKGLSHLVLLAKNREGYANLCKLVSIAQLKGFYYKPRIDKELLVNHSKGLIGLSACLKGDIPKHILQNKMDEADDAARFYLNTFGEDNFFLEIQENGMDIQHKVNQGILDISDRLSIPMVATNDCHYLSKGDDVAHEILLCIQTGDTLNNQNRFKFDSDQLYFKSPEEMIQTFGKYPGAIENTREVIAKCNVEFDDKTYHFPRYAQSEDESEDDLFKQKALEGFEERLKLIKQSNPDIDEQMYRDRIDYEIGIILDMGFPGYFLIVADFIEHSKKINVPVGPGRGSAAGSMVAYAMGITALDPIEHGLIFERFLNPSRISMPDIDVDFCIEGRDKVYKYTIDRYGGPEYVCQIITFGRLKAKAVIRDVGRAIGVLLSEVDEIAKMIPDNAKNLTKAIEEVPAIRDKCAESEEKTKMLEVALLLEGLPRHASTHAAGVVVADKPLNEYLPLYKGKEGETVTQFDMNYVEKLGLVKFDFLGLRNLTVIKNCIELIKKQGKTPPDLLNLDYNDAKTFELLQSADTTGVFQLESSGMKDLILRLKPASFSDIVALVALYRPGPLDSGMADSYVERKNGREEVVYLFDELEPVLKETYGVILYQEQVMKIAGVLANYTMADADGLRKAMGKKIVSMMEEHRELFLKGAKENNHDLQKAGELFDLMEKFGGYGFNKSHSAAYALIAYQTAYLKANFAIEFIAALMTSERSNSDAVIKYIDECRSHKIKVLPPDVNQSDAHFTVSDGCIRFGLAAVKNVGEAAIESIVESREKDAGYESIYDFCERVNVGKVNKKVLEALIKCGAFDLTGTRRSQMMAILEDALDHGSRIQKEKADSQMDLFADSNMGTALPVSTPKLPDIEEWDDNMLLSLEKESLGFYITGHPLDKYEDTIQKYTTVNSVNINDVADGKMIRMGGALKILKIHKTKKGDMMAFSAIEDQFGSIEVVVFPNLYAKSHTLLTGDNIVILEAEVQKNENITKLIAEKIVPIELASSEWTNGVLINVNAQDASSDTLEKLKSIIETFPGECTACLKIEIDDKPPVLVKLSDEYNTCSDPSFFGRVSDLLGKGSIETRCAPVKEKQKKNKPWLNNKN</sequence>
<evidence type="ECO:0000259" key="8">
    <source>
        <dbReference type="SMART" id="SM00481"/>
    </source>
</evidence>
<evidence type="ECO:0000256" key="3">
    <source>
        <dbReference type="ARBA" id="ARBA00022679"/>
    </source>
</evidence>
<name>K0NK48_DESTT</name>
<dbReference type="STRING" id="651182.TOL2_C21170"/>
<dbReference type="CDD" id="cd04485">
    <property type="entry name" value="DnaE_OBF"/>
    <property type="match status" value="1"/>
</dbReference>
<accession>K0NK48</accession>
<organism evidence="9 10">
    <name type="scientific">Desulfobacula toluolica (strain DSM 7467 / Tol2)</name>
    <dbReference type="NCBI Taxonomy" id="651182"/>
    <lineage>
        <taxon>Bacteria</taxon>
        <taxon>Pseudomonadati</taxon>
        <taxon>Thermodesulfobacteriota</taxon>
        <taxon>Desulfobacteria</taxon>
        <taxon>Desulfobacterales</taxon>
        <taxon>Desulfobacteraceae</taxon>
        <taxon>Desulfobacula</taxon>
    </lineage>
</organism>
<dbReference type="RefSeq" id="WP_014957590.1">
    <property type="nucleotide sequence ID" value="NC_018645.1"/>
</dbReference>
<dbReference type="AlphaFoldDB" id="K0NK48"/>
<dbReference type="Proteomes" id="UP000007347">
    <property type="component" value="Chromosome"/>
</dbReference>
<comment type="catalytic activity">
    <reaction evidence="7">
        <text>DNA(n) + a 2'-deoxyribonucleoside 5'-triphosphate = DNA(n+1) + diphosphate</text>
        <dbReference type="Rhea" id="RHEA:22508"/>
        <dbReference type="Rhea" id="RHEA-COMP:17339"/>
        <dbReference type="Rhea" id="RHEA-COMP:17340"/>
        <dbReference type="ChEBI" id="CHEBI:33019"/>
        <dbReference type="ChEBI" id="CHEBI:61560"/>
        <dbReference type="ChEBI" id="CHEBI:173112"/>
        <dbReference type="EC" id="2.7.7.7"/>
    </reaction>
</comment>
<dbReference type="Pfam" id="PF14579">
    <property type="entry name" value="HHH_6"/>
    <property type="match status" value="1"/>
</dbReference>
<keyword evidence="4 9" id="KW-0548">Nucleotidyltransferase</keyword>
<dbReference type="Pfam" id="PF17657">
    <property type="entry name" value="DNA_pol3_finger"/>
    <property type="match status" value="1"/>
</dbReference>
<dbReference type="GO" id="GO:0008408">
    <property type="term" value="F:3'-5' exonuclease activity"/>
    <property type="evidence" value="ECO:0007669"/>
    <property type="project" value="InterPro"/>
</dbReference>
<dbReference type="KEGG" id="dto:TOL2_C21170"/>
<gene>
    <name evidence="9" type="primary">dnaE</name>
    <name evidence="9" type="ordered locus">TOL2_C21170</name>
</gene>
<dbReference type="InterPro" id="IPR003141">
    <property type="entry name" value="Pol/His_phosphatase_N"/>
</dbReference>
<dbReference type="Gene3D" id="1.10.10.1600">
    <property type="entry name" value="Bacterial DNA polymerase III alpha subunit, thumb domain"/>
    <property type="match status" value="1"/>
</dbReference>
<dbReference type="InterPro" id="IPR004805">
    <property type="entry name" value="DnaE2/DnaE/PolC"/>
</dbReference>
<evidence type="ECO:0000256" key="2">
    <source>
        <dbReference type="ARBA" id="ARBA00019114"/>
    </source>
</evidence>
<dbReference type="PANTHER" id="PTHR32294:SF0">
    <property type="entry name" value="DNA POLYMERASE III SUBUNIT ALPHA"/>
    <property type="match status" value="1"/>
</dbReference>
<protein>
    <recommendedName>
        <fullName evidence="2">DNA polymerase III subunit alpha</fullName>
        <ecNumber evidence="1">2.7.7.7</ecNumber>
    </recommendedName>
</protein>
<dbReference type="GO" id="GO:0006260">
    <property type="term" value="P:DNA replication"/>
    <property type="evidence" value="ECO:0007669"/>
    <property type="project" value="UniProtKB-KW"/>
</dbReference>
<evidence type="ECO:0000256" key="6">
    <source>
        <dbReference type="ARBA" id="ARBA00022932"/>
    </source>
</evidence>
<reference evidence="9 10" key="1">
    <citation type="journal article" date="2013" name="Environ. Microbiol.">
        <title>Complete genome, catabolic sub-proteomes and key-metabolites of Desulfobacula toluolica Tol2, a marine, aromatic compound-degrading, sulfate-reducing bacterium.</title>
        <authorList>
            <person name="Wohlbrand L."/>
            <person name="Jacob J.H."/>
            <person name="Kube M."/>
            <person name="Mussmann M."/>
            <person name="Jarling R."/>
            <person name="Beck A."/>
            <person name="Amann R."/>
            <person name="Wilkes H."/>
            <person name="Reinhardt R."/>
            <person name="Rabus R."/>
        </authorList>
    </citation>
    <scope>NUCLEOTIDE SEQUENCE [LARGE SCALE GENOMIC DNA]</scope>
    <source>
        <strain evidence="10">DSM 7467 / Tol2</strain>
    </source>
</reference>
<evidence type="ECO:0000313" key="10">
    <source>
        <dbReference type="Proteomes" id="UP000007347"/>
    </source>
</evidence>
<dbReference type="NCBIfam" id="NF004226">
    <property type="entry name" value="PRK05673.1"/>
    <property type="match status" value="1"/>
</dbReference>
<dbReference type="EMBL" id="FO203503">
    <property type="protein sequence ID" value="CCK80278.1"/>
    <property type="molecule type" value="Genomic_DNA"/>
</dbReference>
<dbReference type="CDD" id="cd12113">
    <property type="entry name" value="PHP_PolIIIA_DnaE3"/>
    <property type="match status" value="1"/>
</dbReference>
<keyword evidence="10" id="KW-1185">Reference proteome</keyword>
<dbReference type="NCBIfam" id="TIGR00594">
    <property type="entry name" value="polc"/>
    <property type="match status" value="1"/>
</dbReference>
<evidence type="ECO:0000256" key="4">
    <source>
        <dbReference type="ARBA" id="ARBA00022695"/>
    </source>
</evidence>
<dbReference type="InterPro" id="IPR041931">
    <property type="entry name" value="DNA_pol3_alpha_thumb_dom"/>
</dbReference>
<dbReference type="Gene3D" id="1.10.150.870">
    <property type="match status" value="1"/>
</dbReference>
<dbReference type="OrthoDB" id="9803237at2"/>
<dbReference type="InterPro" id="IPR040982">
    <property type="entry name" value="DNA_pol3_finger"/>
</dbReference>
<dbReference type="InterPro" id="IPR029460">
    <property type="entry name" value="DNAPol_HHH"/>
</dbReference>
<dbReference type="EC" id="2.7.7.7" evidence="1"/>
<dbReference type="SUPFAM" id="SSF89550">
    <property type="entry name" value="PHP domain-like"/>
    <property type="match status" value="1"/>
</dbReference>
<dbReference type="Gene3D" id="3.20.20.140">
    <property type="entry name" value="Metal-dependent hydrolases"/>
    <property type="match status" value="1"/>
</dbReference>
<dbReference type="NCBIfam" id="NF005298">
    <property type="entry name" value="PRK06826.1"/>
    <property type="match status" value="1"/>
</dbReference>
<keyword evidence="5" id="KW-0235">DNA replication</keyword>
<dbReference type="InterPro" id="IPR011708">
    <property type="entry name" value="DNA_pol3_alpha_NTPase_dom"/>
</dbReference>
<evidence type="ECO:0000256" key="5">
    <source>
        <dbReference type="ARBA" id="ARBA00022705"/>
    </source>
</evidence>
<feature type="domain" description="Polymerase/histidinol phosphatase N-terminal" evidence="8">
    <location>
        <begin position="9"/>
        <end position="76"/>
    </location>
</feature>
<dbReference type="Pfam" id="PF02811">
    <property type="entry name" value="PHP"/>
    <property type="match status" value="1"/>
</dbReference>
<dbReference type="InterPro" id="IPR004013">
    <property type="entry name" value="PHP_dom"/>
</dbReference>
<dbReference type="PANTHER" id="PTHR32294">
    <property type="entry name" value="DNA POLYMERASE III SUBUNIT ALPHA"/>
    <property type="match status" value="1"/>
</dbReference>
<dbReference type="InterPro" id="IPR016195">
    <property type="entry name" value="Pol/histidinol_Pase-like"/>
</dbReference>
<dbReference type="Pfam" id="PF07733">
    <property type="entry name" value="DNA_pol3_alpha"/>
    <property type="match status" value="1"/>
</dbReference>
<dbReference type="PATRIC" id="fig|651182.5.peg.2513"/>
<evidence type="ECO:0000256" key="1">
    <source>
        <dbReference type="ARBA" id="ARBA00012417"/>
    </source>
</evidence>
<dbReference type="SMART" id="SM00481">
    <property type="entry name" value="POLIIIAc"/>
    <property type="match status" value="1"/>
</dbReference>
<proteinExistence type="predicted"/>
<evidence type="ECO:0000256" key="7">
    <source>
        <dbReference type="ARBA" id="ARBA00049244"/>
    </source>
</evidence>
<dbReference type="HOGENOM" id="CLU_001600_0_0_7"/>
<evidence type="ECO:0000313" key="9">
    <source>
        <dbReference type="EMBL" id="CCK80278.1"/>
    </source>
</evidence>
<keyword evidence="6 9" id="KW-0239">DNA-directed DNA polymerase</keyword>
<keyword evidence="3 9" id="KW-0808">Transferase</keyword>
<dbReference type="GO" id="GO:0003887">
    <property type="term" value="F:DNA-directed DNA polymerase activity"/>
    <property type="evidence" value="ECO:0007669"/>
    <property type="project" value="UniProtKB-KW"/>
</dbReference>